<dbReference type="Pfam" id="PF24626">
    <property type="entry name" value="SH3_Tf2-1"/>
    <property type="match status" value="1"/>
</dbReference>
<dbReference type="PANTHER" id="PTHR46148">
    <property type="entry name" value="CHROMO DOMAIN-CONTAINING PROTEIN"/>
    <property type="match status" value="1"/>
</dbReference>
<sequence>MVDPTTLPWIEDASEKVKIIRQRIQTAQSRQKSYTDNRRKDVEFEVRDRIFLKITPLKTSIMTGKKKKLKPRYVEPFKILQRVGSVAYRLELPLNLSRIHDVFHVSLLKKYHPDPTHVLQPEDSEIDKSLTYKEQPVQFLDRKVKELRRKKIPLVKVLWRNHGVEETT</sequence>
<organism evidence="2 3">
    <name type="scientific">Coffea arabica</name>
    <name type="common">Arabian coffee</name>
    <dbReference type="NCBI Taxonomy" id="13443"/>
    <lineage>
        <taxon>Eukaryota</taxon>
        <taxon>Viridiplantae</taxon>
        <taxon>Streptophyta</taxon>
        <taxon>Embryophyta</taxon>
        <taxon>Tracheophyta</taxon>
        <taxon>Spermatophyta</taxon>
        <taxon>Magnoliopsida</taxon>
        <taxon>eudicotyledons</taxon>
        <taxon>Gunneridae</taxon>
        <taxon>Pentapetalae</taxon>
        <taxon>asterids</taxon>
        <taxon>lamiids</taxon>
        <taxon>Gentianales</taxon>
        <taxon>Rubiaceae</taxon>
        <taxon>Ixoroideae</taxon>
        <taxon>Gardenieae complex</taxon>
        <taxon>Bertiereae - Coffeeae clade</taxon>
        <taxon>Coffeeae</taxon>
        <taxon>Coffea</taxon>
    </lineage>
</organism>
<proteinExistence type="predicted"/>
<feature type="domain" description="Tf2-1-like SH3-like" evidence="1">
    <location>
        <begin position="48"/>
        <end position="112"/>
    </location>
</feature>
<name>A0ABM4W3M6_COFAR</name>
<reference evidence="3" key="2">
    <citation type="submission" date="2025-08" db="UniProtKB">
        <authorList>
            <consortium name="RefSeq"/>
        </authorList>
    </citation>
    <scope>IDENTIFICATION</scope>
    <source>
        <tissue evidence="3">Leaves</tissue>
    </source>
</reference>
<dbReference type="RefSeq" id="XP_071926399.1">
    <property type="nucleotide sequence ID" value="XM_072070298.1"/>
</dbReference>
<dbReference type="InterPro" id="IPR056924">
    <property type="entry name" value="SH3_Tf2-1"/>
</dbReference>
<evidence type="ECO:0000259" key="1">
    <source>
        <dbReference type="Pfam" id="PF24626"/>
    </source>
</evidence>
<evidence type="ECO:0000313" key="2">
    <source>
        <dbReference type="Proteomes" id="UP001652660"/>
    </source>
</evidence>
<dbReference type="Proteomes" id="UP001652660">
    <property type="component" value="Chromosome 1e"/>
</dbReference>
<keyword evidence="2" id="KW-1185">Reference proteome</keyword>
<dbReference type="PANTHER" id="PTHR46148:SF57">
    <property type="entry name" value="OS12G0499874 PROTEIN"/>
    <property type="match status" value="1"/>
</dbReference>
<dbReference type="GeneID" id="140016708"/>
<gene>
    <name evidence="3" type="primary">LOC140016708</name>
</gene>
<evidence type="ECO:0000313" key="3">
    <source>
        <dbReference type="RefSeq" id="XP_071926399.1"/>
    </source>
</evidence>
<reference evidence="2" key="1">
    <citation type="journal article" date="2025" name="Foods">
        <title>Unveiling the Microbial Signatures of Arabica Coffee Cherries: Insights into Ripeness Specific Diversity, Functional Traits, and Implications for Quality and Safety.</title>
        <authorList>
            <consortium name="RefSeq"/>
            <person name="Tenea G.N."/>
            <person name="Cifuentes V."/>
            <person name="Reyes P."/>
            <person name="Cevallos-Vallejos M."/>
        </authorList>
    </citation>
    <scope>NUCLEOTIDE SEQUENCE [LARGE SCALE GENOMIC DNA]</scope>
</reference>
<accession>A0ABM4W3M6</accession>
<protein>
    <recommendedName>
        <fullName evidence="1">Tf2-1-like SH3-like domain-containing protein</fullName>
    </recommendedName>
</protein>